<dbReference type="PROSITE" id="PS01131">
    <property type="entry name" value="RRNA_A_DIMETH"/>
    <property type="match status" value="1"/>
</dbReference>
<evidence type="ECO:0000256" key="1">
    <source>
        <dbReference type="ARBA" id="ARBA00008361"/>
    </source>
</evidence>
<dbReference type="OrthoDB" id="9797252at2"/>
<dbReference type="PANTHER" id="PTHR44942">
    <property type="entry name" value="METHYLTRANSF_11 DOMAIN-CONTAINING PROTEIN"/>
    <property type="match status" value="1"/>
</dbReference>
<evidence type="ECO:0000256" key="2">
    <source>
        <dbReference type="ARBA" id="ARBA00022603"/>
    </source>
</evidence>
<reference evidence="5 6" key="1">
    <citation type="submission" date="2016-10" db="EMBL/GenBank/DDBJ databases">
        <authorList>
            <person name="de Groot N.N."/>
        </authorList>
    </citation>
    <scope>NUCLEOTIDE SEQUENCE [LARGE SCALE GENOMIC DNA]</scope>
    <source>
        <strain evidence="5 6">CGMCC 4.2023</strain>
    </source>
</reference>
<dbReference type="CDD" id="cd02440">
    <property type="entry name" value="AdoMet_MTases"/>
    <property type="match status" value="1"/>
</dbReference>
<dbReference type="InterPro" id="IPR020596">
    <property type="entry name" value="rRNA_Ade_Mease_Trfase_CS"/>
</dbReference>
<proteinExistence type="inferred from homology"/>
<dbReference type="SUPFAM" id="SSF53335">
    <property type="entry name" value="S-adenosyl-L-methionine-dependent methyltransferases"/>
    <property type="match status" value="1"/>
</dbReference>
<dbReference type="GO" id="GO:0000179">
    <property type="term" value="F:rRNA (adenine-N6,N6-)-dimethyltransferase activity"/>
    <property type="evidence" value="ECO:0007669"/>
    <property type="project" value="InterPro"/>
</dbReference>
<evidence type="ECO:0000313" key="5">
    <source>
        <dbReference type="EMBL" id="SEF68573.1"/>
    </source>
</evidence>
<dbReference type="InterPro" id="IPR029063">
    <property type="entry name" value="SAM-dependent_MTases_sf"/>
</dbReference>
<dbReference type="InterPro" id="IPR051052">
    <property type="entry name" value="Diverse_substrate_MTase"/>
</dbReference>
<evidence type="ECO:0000256" key="3">
    <source>
        <dbReference type="ARBA" id="ARBA00022679"/>
    </source>
</evidence>
<comment type="similarity">
    <text evidence="1">Belongs to the methyltransferase superfamily.</text>
</comment>
<keyword evidence="3 5" id="KW-0808">Transferase</keyword>
<dbReference type="Pfam" id="PF08241">
    <property type="entry name" value="Methyltransf_11"/>
    <property type="match status" value="1"/>
</dbReference>
<feature type="domain" description="Methyltransferase type 11" evidence="4">
    <location>
        <begin position="70"/>
        <end position="158"/>
    </location>
</feature>
<dbReference type="Gene3D" id="3.40.50.150">
    <property type="entry name" value="Vaccinia Virus protein VP39"/>
    <property type="match status" value="1"/>
</dbReference>
<keyword evidence="6" id="KW-1185">Reference proteome</keyword>
<keyword evidence="2 5" id="KW-0489">Methyltransferase</keyword>
<name>A0A1H5U0K4_9ACTN</name>
<dbReference type="RefSeq" id="WP_103884057.1">
    <property type="nucleotide sequence ID" value="NZ_FNVU01000001.1"/>
</dbReference>
<evidence type="ECO:0000259" key="4">
    <source>
        <dbReference type="Pfam" id="PF08241"/>
    </source>
</evidence>
<sequence length="278" mass="29928">MATETTGSARTHRDGPYDPQLIKARASSFGPAAAAYAEHRPDYPVNAVRWALEPARDAGLGAPDGTLDVLDLGAGTGKLSAVVAGMGHRVTSVEPDPLMLAELRSHIPSVTTHQAGAEEIPLPDASVDAVVVGQALHWFDQSRALPEIVRVLRPGGVLGALWNTDDDRLEWIAGLGKVAQSRNSFIDWSPGRGIQPHPELTPVEHAFFPHRQRRTADSLIDTIATHSHTLTLDPAEREGLIADIRAYLRSRPETAQGEFDLEIITRVERSAHPGIAGS</sequence>
<dbReference type="EMBL" id="FNVU01000001">
    <property type="protein sequence ID" value="SEF68573.1"/>
    <property type="molecule type" value="Genomic_DNA"/>
</dbReference>
<organism evidence="5 6">
    <name type="scientific">Actinacidiphila yanglinensis</name>
    <dbReference type="NCBI Taxonomy" id="310779"/>
    <lineage>
        <taxon>Bacteria</taxon>
        <taxon>Bacillati</taxon>
        <taxon>Actinomycetota</taxon>
        <taxon>Actinomycetes</taxon>
        <taxon>Kitasatosporales</taxon>
        <taxon>Streptomycetaceae</taxon>
        <taxon>Actinacidiphila</taxon>
    </lineage>
</organism>
<dbReference type="AlphaFoldDB" id="A0A1H5U0K4"/>
<accession>A0A1H5U0K4</accession>
<dbReference type="InterPro" id="IPR013216">
    <property type="entry name" value="Methyltransf_11"/>
</dbReference>
<evidence type="ECO:0000313" key="6">
    <source>
        <dbReference type="Proteomes" id="UP000236754"/>
    </source>
</evidence>
<protein>
    <submittedName>
        <fullName evidence="5">Methyltransferase domain-containing protein</fullName>
    </submittedName>
</protein>
<gene>
    <name evidence="5" type="ORF">SAMN05216223_101724</name>
</gene>
<dbReference type="Proteomes" id="UP000236754">
    <property type="component" value="Unassembled WGS sequence"/>
</dbReference>
<dbReference type="PANTHER" id="PTHR44942:SF4">
    <property type="entry name" value="METHYLTRANSFERASE TYPE 11 DOMAIN-CONTAINING PROTEIN"/>
    <property type="match status" value="1"/>
</dbReference>